<evidence type="ECO:0000313" key="5">
    <source>
        <dbReference type="Proteomes" id="UP001497480"/>
    </source>
</evidence>
<dbReference type="InterPro" id="IPR003121">
    <property type="entry name" value="SWIB_MDM2_domain"/>
</dbReference>
<evidence type="ECO:0000256" key="1">
    <source>
        <dbReference type="SAM" id="MobiDB-lite"/>
    </source>
</evidence>
<accession>A0AAV1XS80</accession>
<dbReference type="GO" id="GO:0003677">
    <property type="term" value="F:DNA binding"/>
    <property type="evidence" value="ECO:0007669"/>
    <property type="project" value="InterPro"/>
</dbReference>
<dbReference type="SUPFAM" id="SSF47592">
    <property type="entry name" value="SWIB/MDM2 domain"/>
    <property type="match status" value="1"/>
</dbReference>
<feature type="compositionally biased region" description="Basic and acidic residues" evidence="1">
    <location>
        <begin position="149"/>
        <end position="158"/>
    </location>
</feature>
<feature type="region of interest" description="Disordered" evidence="1">
    <location>
        <begin position="134"/>
        <end position="158"/>
    </location>
</feature>
<dbReference type="PROSITE" id="PS51925">
    <property type="entry name" value="SWIB_MDM2"/>
    <property type="match status" value="1"/>
</dbReference>
<keyword evidence="5" id="KW-1185">Reference proteome</keyword>
<dbReference type="Pfam" id="PF02201">
    <property type="entry name" value="SWIB"/>
    <property type="match status" value="1"/>
</dbReference>
<dbReference type="PROSITE" id="PS51360">
    <property type="entry name" value="PLUS3"/>
    <property type="match status" value="1"/>
</dbReference>
<gene>
    <name evidence="4" type="ORF">LLUT_LOCUS24919</name>
</gene>
<organism evidence="4 5">
    <name type="scientific">Lupinus luteus</name>
    <name type="common">European yellow lupine</name>
    <dbReference type="NCBI Taxonomy" id="3873"/>
    <lineage>
        <taxon>Eukaryota</taxon>
        <taxon>Viridiplantae</taxon>
        <taxon>Streptophyta</taxon>
        <taxon>Embryophyta</taxon>
        <taxon>Tracheophyta</taxon>
        <taxon>Spermatophyta</taxon>
        <taxon>Magnoliopsida</taxon>
        <taxon>eudicotyledons</taxon>
        <taxon>Gunneridae</taxon>
        <taxon>Pentapetalae</taxon>
        <taxon>rosids</taxon>
        <taxon>fabids</taxon>
        <taxon>Fabales</taxon>
        <taxon>Fabaceae</taxon>
        <taxon>Papilionoideae</taxon>
        <taxon>50 kb inversion clade</taxon>
        <taxon>genistoids sensu lato</taxon>
        <taxon>core genistoids</taxon>
        <taxon>Genisteae</taxon>
        <taxon>Lupinus</taxon>
    </lineage>
</organism>
<dbReference type="Proteomes" id="UP001497480">
    <property type="component" value="Unassembled WGS sequence"/>
</dbReference>
<feature type="domain" description="DM2" evidence="3">
    <location>
        <begin position="33"/>
        <end position="116"/>
    </location>
</feature>
<comment type="caution">
    <text evidence="4">The sequence shown here is derived from an EMBL/GenBank/DDBJ whole genome shotgun (WGS) entry which is preliminary data.</text>
</comment>
<reference evidence="4 5" key="1">
    <citation type="submission" date="2024-03" db="EMBL/GenBank/DDBJ databases">
        <authorList>
            <person name="Martinez-Hernandez J."/>
        </authorList>
    </citation>
    <scope>NUCLEOTIDE SEQUENCE [LARGE SCALE GENOMIC DNA]</scope>
</reference>
<feature type="domain" description="Plus3" evidence="2">
    <location>
        <begin position="170"/>
        <end position="296"/>
    </location>
</feature>
<dbReference type="PANTHER" id="PTHR46851">
    <property type="entry name" value="OS01G0884500 PROTEIN"/>
    <property type="match status" value="1"/>
</dbReference>
<evidence type="ECO:0000313" key="4">
    <source>
        <dbReference type="EMBL" id="CAL0323859.1"/>
    </source>
</evidence>
<dbReference type="Gene3D" id="3.90.70.200">
    <property type="entry name" value="Plus-3 domain"/>
    <property type="match status" value="1"/>
</dbReference>
<sequence>MDDKAGVSSFWVEENDGKAQNPIKKKRKYRNQKKEFDGWGSTSLIRFLQSIGRDRSNELTQSEVTDVVNEYVKQNNLISATKKKRVVCDQRLHLLFGRKTIGRLKINELLESHFAENRGKSDDDIFFNLDDDSDDEDAVGTSQTPKSASLERKSQPKKLAREKPKSCFAAIIPFNIKLVYLRRSLVEELLKNHETFERKVIGGFIRIKCDPNDYLRKNSHQLLQVTGVKKSSGINAGILLQVSGFFKDISINMLSDEYFSEEECKDLHQRVKDGLLKKPMIVDVEKMARALHEDMTKHVLSELLCSLVFQLLHSCRIQ</sequence>
<dbReference type="InterPro" id="IPR036885">
    <property type="entry name" value="SWIB_MDM2_dom_sf"/>
</dbReference>
<dbReference type="CDD" id="cd10567">
    <property type="entry name" value="SWIB-MDM2_like"/>
    <property type="match status" value="1"/>
</dbReference>
<dbReference type="Pfam" id="PF03126">
    <property type="entry name" value="Plus-3"/>
    <property type="match status" value="1"/>
</dbReference>
<evidence type="ECO:0000259" key="2">
    <source>
        <dbReference type="PROSITE" id="PS51360"/>
    </source>
</evidence>
<dbReference type="Gene3D" id="1.10.245.10">
    <property type="entry name" value="SWIB/MDM2 domain"/>
    <property type="match status" value="1"/>
</dbReference>
<name>A0AAV1XS80_LUPLU</name>
<protein>
    <submittedName>
        <fullName evidence="4">Uncharacterized protein</fullName>
    </submittedName>
</protein>
<dbReference type="EMBL" id="CAXHTB010000017">
    <property type="protein sequence ID" value="CAL0323859.1"/>
    <property type="molecule type" value="Genomic_DNA"/>
</dbReference>
<dbReference type="PANTHER" id="PTHR46851:SF11">
    <property type="entry name" value="GYF DOMAIN-CONTAINING PROTEIN"/>
    <property type="match status" value="1"/>
</dbReference>
<dbReference type="SUPFAM" id="SSF159042">
    <property type="entry name" value="Plus3-like"/>
    <property type="match status" value="1"/>
</dbReference>
<dbReference type="SMART" id="SM00719">
    <property type="entry name" value="Plus3"/>
    <property type="match status" value="1"/>
</dbReference>
<dbReference type="InterPro" id="IPR004343">
    <property type="entry name" value="Plus-3_dom"/>
</dbReference>
<dbReference type="InterPro" id="IPR045894">
    <property type="entry name" value="At5g08430-like"/>
</dbReference>
<proteinExistence type="predicted"/>
<evidence type="ECO:0000259" key="3">
    <source>
        <dbReference type="PROSITE" id="PS51925"/>
    </source>
</evidence>
<dbReference type="AlphaFoldDB" id="A0AAV1XS80"/>
<dbReference type="InterPro" id="IPR036128">
    <property type="entry name" value="Plus3-like_sf"/>
</dbReference>